<dbReference type="GO" id="GO:0050113">
    <property type="term" value="F:inositol oxygenase activity"/>
    <property type="evidence" value="ECO:0007669"/>
    <property type="project" value="UniProtKB-UniRule"/>
</dbReference>
<sequence>MAPGALLDNNNTSTRDGFELEDTSDKIDAVNVLKDQKKFDRSQFNAEKDKTKFRQYEDACDRVKNFYLEQHTKQTVAYNLKVRNHFHSRKREEMTVWEAIEKLNTLIDESDPDTSLSQIQHLLQSAEAIRRDGKPRWMQLTGLIHDLGKLLYFYGSEGQWDVVGDTFPVGCAFDEKIIYPGSFAANPDTRDPIYSTKNGIYAPGCGLDNVMLSWGHDEYLYHVVKDQSTLPEEALAMIRYHSFYPWHREDAYRHFMDDKDERMLEAVRAFNPYDLYSKSDGLPDVEQLKPYYLELIDEYFPQKVVKW</sequence>
<reference evidence="15 16" key="1">
    <citation type="submission" date="2018-06" db="EMBL/GenBank/DDBJ databases">
        <title>Complete Genomes of Monosporascus.</title>
        <authorList>
            <person name="Robinson A.J."/>
            <person name="Natvig D.O."/>
        </authorList>
    </citation>
    <scope>NUCLEOTIDE SEQUENCE [LARGE SCALE GENOMIC DNA]</scope>
    <source>
        <strain evidence="15 16">CBS 110550</strain>
    </source>
</reference>
<dbReference type="Proteomes" id="UP000293360">
    <property type="component" value="Unassembled WGS sequence"/>
</dbReference>
<dbReference type="PANTHER" id="PTHR12588:SF0">
    <property type="entry name" value="INOSITOL OXYGENASE"/>
    <property type="match status" value="1"/>
</dbReference>
<comment type="pathway">
    <text evidence="2 14">Polyol metabolism; myo-inositol degradation into D-glucuronate; D-glucuronate from myo-inositol: step 1/1.</text>
</comment>
<evidence type="ECO:0000256" key="2">
    <source>
        <dbReference type="ARBA" id="ARBA00005167"/>
    </source>
</evidence>
<feature type="binding site" evidence="13">
    <location>
        <position position="274"/>
    </location>
    <ligand>
        <name>Fe cation</name>
        <dbReference type="ChEBI" id="CHEBI:24875"/>
        <label>1</label>
    </ligand>
</feature>
<evidence type="ECO:0000256" key="5">
    <source>
        <dbReference type="ARBA" id="ARBA00019269"/>
    </source>
</evidence>
<evidence type="ECO:0000256" key="1">
    <source>
        <dbReference type="ARBA" id="ARBA00004496"/>
    </source>
</evidence>
<evidence type="ECO:0000256" key="8">
    <source>
        <dbReference type="ARBA" id="ARBA00023002"/>
    </source>
</evidence>
<evidence type="ECO:0000256" key="12">
    <source>
        <dbReference type="PIRSR" id="PIRSR607828-1"/>
    </source>
</evidence>
<comment type="cofactor">
    <cofactor evidence="13 14">
        <name>Fe cation</name>
        <dbReference type="ChEBI" id="CHEBI:24875"/>
    </cofactor>
    <text evidence="13 14">Binds 2 iron ions per subunit.</text>
</comment>
<name>A0A4V1XA43_9PEZI</name>
<evidence type="ECO:0000256" key="3">
    <source>
        <dbReference type="ARBA" id="ARBA00005286"/>
    </source>
</evidence>
<feature type="binding site" evidence="12">
    <location>
        <begin position="164"/>
        <end position="165"/>
    </location>
    <ligand>
        <name>substrate</name>
    </ligand>
</feature>
<feature type="binding site" evidence="12">
    <location>
        <position position="54"/>
    </location>
    <ligand>
        <name>substrate</name>
    </ligand>
</feature>
<dbReference type="PANTHER" id="PTHR12588">
    <property type="entry name" value="MYOINOSITOL OXYGENASE"/>
    <property type="match status" value="1"/>
</dbReference>
<dbReference type="EC" id="1.13.99.1" evidence="4 14"/>
<evidence type="ECO:0000313" key="15">
    <source>
        <dbReference type="EMBL" id="RYP00949.1"/>
    </source>
</evidence>
<keyword evidence="9 13" id="KW-0408">Iron</keyword>
<comment type="catalytic activity">
    <reaction evidence="11 14">
        <text>myo-inositol + O2 = D-glucuronate + H2O + H(+)</text>
        <dbReference type="Rhea" id="RHEA:23696"/>
        <dbReference type="ChEBI" id="CHEBI:15377"/>
        <dbReference type="ChEBI" id="CHEBI:15378"/>
        <dbReference type="ChEBI" id="CHEBI:15379"/>
        <dbReference type="ChEBI" id="CHEBI:17268"/>
        <dbReference type="ChEBI" id="CHEBI:58720"/>
        <dbReference type="EC" id="1.13.99.1"/>
    </reaction>
</comment>
<dbReference type="AlphaFoldDB" id="A0A4V1XA43"/>
<evidence type="ECO:0000256" key="13">
    <source>
        <dbReference type="PIRSR" id="PIRSR607828-2"/>
    </source>
</evidence>
<evidence type="ECO:0000313" key="16">
    <source>
        <dbReference type="Proteomes" id="UP000293360"/>
    </source>
</evidence>
<dbReference type="OrthoDB" id="5151075at2759"/>
<evidence type="ECO:0000256" key="11">
    <source>
        <dbReference type="ARBA" id="ARBA00048271"/>
    </source>
</evidence>
<evidence type="ECO:0000256" key="6">
    <source>
        <dbReference type="ARBA" id="ARBA00022490"/>
    </source>
</evidence>
<feature type="binding site" evidence="13">
    <location>
        <position position="216"/>
    </location>
    <ligand>
        <name>Fe cation</name>
        <dbReference type="ChEBI" id="CHEBI:24875"/>
        <label>1</label>
    </ligand>
</feature>
<dbReference type="InterPro" id="IPR007828">
    <property type="entry name" value="Inositol_oxygenase"/>
</dbReference>
<feature type="binding site" evidence="13">
    <location>
        <position position="241"/>
    </location>
    <ligand>
        <name>Fe cation</name>
        <dbReference type="ChEBI" id="CHEBI:24875"/>
        <label>1</label>
    </ligand>
</feature>
<feature type="binding site" evidence="13">
    <location>
        <position position="121"/>
    </location>
    <ligand>
        <name>Fe cation</name>
        <dbReference type="ChEBI" id="CHEBI:24875"/>
        <label>1</label>
    </ligand>
</feature>
<dbReference type="STRING" id="155417.A0A4V1XA43"/>
<dbReference type="EMBL" id="QJNU01000371">
    <property type="protein sequence ID" value="RYP00949.1"/>
    <property type="molecule type" value="Genomic_DNA"/>
</dbReference>
<evidence type="ECO:0000256" key="10">
    <source>
        <dbReference type="ARBA" id="ARBA00029668"/>
    </source>
</evidence>
<keyword evidence="8 14" id="KW-0560">Oxidoreductase</keyword>
<dbReference type="GO" id="GO:0019310">
    <property type="term" value="P:inositol catabolic process"/>
    <property type="evidence" value="ECO:0007669"/>
    <property type="project" value="UniProtKB-UniRule"/>
</dbReference>
<dbReference type="UniPathway" id="UPA00111">
    <property type="reaction ID" value="UER00527"/>
</dbReference>
<proteinExistence type="inferred from homology"/>
<gene>
    <name evidence="15" type="ORF">DL764_006332</name>
</gene>
<dbReference type="Pfam" id="PF05153">
    <property type="entry name" value="MIOX"/>
    <property type="match status" value="1"/>
</dbReference>
<evidence type="ECO:0000256" key="9">
    <source>
        <dbReference type="ARBA" id="ARBA00023004"/>
    </source>
</evidence>
<feature type="binding site" evidence="13">
    <location>
        <position position="146"/>
    </location>
    <ligand>
        <name>Fe cation</name>
        <dbReference type="ChEBI" id="CHEBI:24875"/>
        <label>1</label>
    </ligand>
</feature>
<evidence type="ECO:0000256" key="4">
    <source>
        <dbReference type="ARBA" id="ARBA00011919"/>
    </source>
</evidence>
<evidence type="ECO:0000256" key="14">
    <source>
        <dbReference type="RuleBase" id="RU367039"/>
    </source>
</evidence>
<keyword evidence="7 13" id="KW-0479">Metal-binding</keyword>
<feature type="binding site" evidence="12">
    <location>
        <position position="149"/>
    </location>
    <ligand>
        <name>substrate</name>
    </ligand>
</feature>
<dbReference type="Gene3D" id="1.10.3210.10">
    <property type="entry name" value="Hypothetical protein af1432"/>
    <property type="match status" value="1"/>
</dbReference>
<keyword evidence="6 14" id="KW-0963">Cytoplasm</keyword>
<comment type="caution">
    <text evidence="15">The sequence shown here is derived from an EMBL/GenBank/DDBJ whole genome shotgun (WGS) entry which is preliminary data.</text>
</comment>
<feature type="binding site" evidence="12">
    <location>
        <begin position="108"/>
        <end position="110"/>
    </location>
    <ligand>
        <name>substrate</name>
    </ligand>
</feature>
<evidence type="ECO:0000256" key="7">
    <source>
        <dbReference type="ARBA" id="ARBA00022723"/>
    </source>
</evidence>
<protein>
    <recommendedName>
        <fullName evidence="5 14">Inositol oxygenase</fullName>
        <ecNumber evidence="4 14">1.13.99.1</ecNumber>
    </recommendedName>
    <alternativeName>
        <fullName evidence="10 14">Myo-inositol oxygenase</fullName>
    </alternativeName>
</protein>
<dbReference type="SUPFAM" id="SSF109604">
    <property type="entry name" value="HD-domain/PDEase-like"/>
    <property type="match status" value="1"/>
</dbReference>
<comment type="subcellular location">
    <subcellularLocation>
        <location evidence="1 14">Cytoplasm</location>
    </subcellularLocation>
</comment>
<keyword evidence="16" id="KW-1185">Reference proteome</keyword>
<accession>A0A4V1XA43</accession>
<organism evidence="15 16">
    <name type="scientific">Monosporascus ibericus</name>
    <dbReference type="NCBI Taxonomy" id="155417"/>
    <lineage>
        <taxon>Eukaryota</taxon>
        <taxon>Fungi</taxon>
        <taxon>Dikarya</taxon>
        <taxon>Ascomycota</taxon>
        <taxon>Pezizomycotina</taxon>
        <taxon>Sordariomycetes</taxon>
        <taxon>Xylariomycetidae</taxon>
        <taxon>Xylariales</taxon>
        <taxon>Xylariales incertae sedis</taxon>
        <taxon>Monosporascus</taxon>
    </lineage>
</organism>
<feature type="binding site" evidence="13">
    <location>
        <position position="145"/>
    </location>
    <ligand>
        <name>Fe cation</name>
        <dbReference type="ChEBI" id="CHEBI:24875"/>
        <label>1</label>
    </ligand>
</feature>
<dbReference type="GO" id="GO:0005506">
    <property type="term" value="F:iron ion binding"/>
    <property type="evidence" value="ECO:0007669"/>
    <property type="project" value="InterPro"/>
</dbReference>
<feature type="binding site" evidence="12">
    <location>
        <begin position="241"/>
        <end position="242"/>
    </location>
    <ligand>
        <name>substrate</name>
    </ligand>
</feature>
<dbReference type="GO" id="GO:0005737">
    <property type="term" value="C:cytoplasm"/>
    <property type="evidence" value="ECO:0007669"/>
    <property type="project" value="UniProtKB-SubCell"/>
</dbReference>
<comment type="similarity">
    <text evidence="3 14">Belongs to the myo-inositol oxygenase family.</text>
</comment>